<dbReference type="RefSeq" id="WP_050125798.1">
    <property type="nucleotide sequence ID" value="NZ_CABHQI010000099.1"/>
</dbReference>
<dbReference type="PRINTS" id="PR00081">
    <property type="entry name" value="GDHRDH"/>
</dbReference>
<dbReference type="AlphaFoldDB" id="A0A0T9TTI8"/>
<reference evidence="4" key="1">
    <citation type="submission" date="2015-03" db="EMBL/GenBank/DDBJ databases">
        <authorList>
            <consortium name="Pathogen Informatics"/>
        </authorList>
    </citation>
    <scope>NUCLEOTIDE SEQUENCE [LARGE SCALE GENOMIC DNA]</scope>
    <source>
        <strain evidence="4">IP27925</strain>
    </source>
</reference>
<dbReference type="PANTHER" id="PTHR42760:SF115">
    <property type="entry name" value="3-OXOACYL-[ACYL-CARRIER-PROTEIN] REDUCTASE FABG"/>
    <property type="match status" value="1"/>
</dbReference>
<dbReference type="PANTHER" id="PTHR42760">
    <property type="entry name" value="SHORT-CHAIN DEHYDROGENASES/REDUCTASES FAMILY MEMBER"/>
    <property type="match status" value="1"/>
</dbReference>
<dbReference type="Pfam" id="PF13561">
    <property type="entry name" value="adh_short_C2"/>
    <property type="match status" value="1"/>
</dbReference>
<dbReference type="GO" id="GO:0047001">
    <property type="term" value="F:2-dehydro-3-deoxy-D-gluconate 5-dehydrogenase activity"/>
    <property type="evidence" value="ECO:0007669"/>
    <property type="project" value="UniProtKB-EC"/>
</dbReference>
<dbReference type="InterPro" id="IPR002347">
    <property type="entry name" value="SDR_fam"/>
</dbReference>
<evidence type="ECO:0000256" key="1">
    <source>
        <dbReference type="ARBA" id="ARBA00006484"/>
    </source>
</evidence>
<keyword evidence="2 3" id="KW-0560">Oxidoreductase</keyword>
<dbReference type="FunFam" id="3.40.50.720:FF:000084">
    <property type="entry name" value="Short-chain dehydrogenase reductase"/>
    <property type="match status" value="1"/>
</dbReference>
<evidence type="ECO:0000313" key="4">
    <source>
        <dbReference type="Proteomes" id="UP000040088"/>
    </source>
</evidence>
<dbReference type="EC" id="1.1.1.127" evidence="3"/>
<accession>A0A0T9TTI8</accession>
<dbReference type="Proteomes" id="UP000040088">
    <property type="component" value="Unassembled WGS sequence"/>
</dbReference>
<sequence>MKVEYNRFNIDFSLQGKVAAITGGAAGIGYAIAELFLAKGAKVILIDRNDNVAEVAKQLNDNSAIGLFCDVSDSESVKTAVAKAINTFNQLDILVNCAGIVALDPAEKTTEQDWDRTINVNLKGVFLMSQEVGKHFIAQGHGKIVNLASQAGIVALPNHLAYCTSKAGVIGMTKVLALEWGPLGIQVNAISPTVVLTELGKKAWSGEVAEEMKLKIPTRRFAYPVEVAACALFLSSDATNMITGANLVIDGGYTIQ</sequence>
<dbReference type="NCBIfam" id="NF005309">
    <property type="entry name" value="PRK06841.1"/>
    <property type="match status" value="1"/>
</dbReference>
<name>A0A0T9TTI8_YERAE</name>
<evidence type="ECO:0000313" key="3">
    <source>
        <dbReference type="EMBL" id="CNL01253.1"/>
    </source>
</evidence>
<comment type="similarity">
    <text evidence="1">Belongs to the short-chain dehydrogenases/reductases (SDR) family.</text>
</comment>
<dbReference type="SUPFAM" id="SSF51735">
    <property type="entry name" value="NAD(P)-binding Rossmann-fold domains"/>
    <property type="match status" value="1"/>
</dbReference>
<organism evidence="3 4">
    <name type="scientific">Yersinia aleksiciae</name>
    <dbReference type="NCBI Taxonomy" id="263819"/>
    <lineage>
        <taxon>Bacteria</taxon>
        <taxon>Pseudomonadati</taxon>
        <taxon>Pseudomonadota</taxon>
        <taxon>Gammaproteobacteria</taxon>
        <taxon>Enterobacterales</taxon>
        <taxon>Yersiniaceae</taxon>
        <taxon>Yersinia</taxon>
    </lineage>
</organism>
<dbReference type="PRINTS" id="PR00080">
    <property type="entry name" value="SDRFAMILY"/>
</dbReference>
<dbReference type="InterPro" id="IPR036291">
    <property type="entry name" value="NAD(P)-bd_dom_sf"/>
</dbReference>
<evidence type="ECO:0000256" key="2">
    <source>
        <dbReference type="ARBA" id="ARBA00023002"/>
    </source>
</evidence>
<dbReference type="Gene3D" id="3.40.50.720">
    <property type="entry name" value="NAD(P)-binding Rossmann-like Domain"/>
    <property type="match status" value="1"/>
</dbReference>
<dbReference type="CDD" id="cd05233">
    <property type="entry name" value="SDR_c"/>
    <property type="match status" value="1"/>
</dbReference>
<gene>
    <name evidence="3" type="primary">kduD_2</name>
    <name evidence="3" type="ORF">ERS008460_01583</name>
</gene>
<dbReference type="InterPro" id="IPR020904">
    <property type="entry name" value="Sc_DH/Rdtase_CS"/>
</dbReference>
<dbReference type="PROSITE" id="PS00061">
    <property type="entry name" value="ADH_SHORT"/>
    <property type="match status" value="1"/>
</dbReference>
<dbReference type="NCBIfam" id="NF005559">
    <property type="entry name" value="PRK07231.1"/>
    <property type="match status" value="1"/>
</dbReference>
<protein>
    <submittedName>
        <fullName evidence="3">Short chain dehydrogenase</fullName>
        <ecNumber evidence="3">1.1.1.127</ecNumber>
    </submittedName>
</protein>
<proteinExistence type="inferred from homology"/>
<dbReference type="EMBL" id="CQEM01000006">
    <property type="protein sequence ID" value="CNL01253.1"/>
    <property type="molecule type" value="Genomic_DNA"/>
</dbReference>